<proteinExistence type="predicted"/>
<feature type="transmembrane region" description="Helical" evidence="1">
    <location>
        <begin position="7"/>
        <end position="31"/>
    </location>
</feature>
<dbReference type="RefSeq" id="WP_085937310.1">
    <property type="nucleotide sequence ID" value="NZ_FUWJ01000012.1"/>
</dbReference>
<evidence type="ECO:0000313" key="3">
    <source>
        <dbReference type="Proteomes" id="UP000190092"/>
    </source>
</evidence>
<dbReference type="EMBL" id="FUWJ01000012">
    <property type="protein sequence ID" value="SKA34922.1"/>
    <property type="molecule type" value="Genomic_DNA"/>
</dbReference>
<sequence>MTKLLPALVVAGTVLITTAIVNLSYALFWLASSAADTAPTYDWGGALFASAIASMVVLLASALAQDLVERQAIRVPVRVRRLPRR</sequence>
<dbReference type="Proteomes" id="UP000190092">
    <property type="component" value="Unassembled WGS sequence"/>
</dbReference>
<reference evidence="3" key="1">
    <citation type="submission" date="2017-02" db="EMBL/GenBank/DDBJ databases">
        <authorList>
            <person name="Varghese N."/>
            <person name="Submissions S."/>
        </authorList>
    </citation>
    <scope>NUCLEOTIDE SEQUENCE [LARGE SCALE GENOMIC DNA]</scope>
    <source>
        <strain evidence="3">ATCC 27094</strain>
    </source>
</reference>
<organism evidence="2 3">
    <name type="scientific">Enhydrobacter aerosaccus</name>
    <dbReference type="NCBI Taxonomy" id="225324"/>
    <lineage>
        <taxon>Bacteria</taxon>
        <taxon>Pseudomonadati</taxon>
        <taxon>Pseudomonadota</taxon>
        <taxon>Alphaproteobacteria</taxon>
        <taxon>Hyphomicrobiales</taxon>
        <taxon>Enhydrobacter</taxon>
    </lineage>
</organism>
<evidence type="ECO:0000313" key="2">
    <source>
        <dbReference type="EMBL" id="SKA34922.1"/>
    </source>
</evidence>
<accession>A0A1T4T392</accession>
<protein>
    <submittedName>
        <fullName evidence="2">Uncharacterized protein</fullName>
    </submittedName>
</protein>
<keyword evidence="1" id="KW-0472">Membrane</keyword>
<feature type="transmembrane region" description="Helical" evidence="1">
    <location>
        <begin position="43"/>
        <end position="64"/>
    </location>
</feature>
<name>A0A1T4T392_9HYPH</name>
<keyword evidence="1" id="KW-1133">Transmembrane helix</keyword>
<keyword evidence="3" id="KW-1185">Reference proteome</keyword>
<keyword evidence="1" id="KW-0812">Transmembrane</keyword>
<evidence type="ECO:0000256" key="1">
    <source>
        <dbReference type="SAM" id="Phobius"/>
    </source>
</evidence>
<dbReference type="AlphaFoldDB" id="A0A1T4T392"/>
<gene>
    <name evidence="2" type="ORF">SAMN02745126_05578</name>
</gene>